<dbReference type="InterPro" id="IPR016186">
    <property type="entry name" value="C-type_lectin-like/link_sf"/>
</dbReference>
<name>A0AAV7MB57_PLEWA</name>
<dbReference type="InterPro" id="IPR016187">
    <property type="entry name" value="CTDL_fold"/>
</dbReference>
<evidence type="ECO:0000313" key="1">
    <source>
        <dbReference type="EMBL" id="KAJ1100752.1"/>
    </source>
</evidence>
<organism evidence="1 2">
    <name type="scientific">Pleurodeles waltl</name>
    <name type="common">Iberian ribbed newt</name>
    <dbReference type="NCBI Taxonomy" id="8319"/>
    <lineage>
        <taxon>Eukaryota</taxon>
        <taxon>Metazoa</taxon>
        <taxon>Chordata</taxon>
        <taxon>Craniata</taxon>
        <taxon>Vertebrata</taxon>
        <taxon>Euteleostomi</taxon>
        <taxon>Amphibia</taxon>
        <taxon>Batrachia</taxon>
        <taxon>Caudata</taxon>
        <taxon>Salamandroidea</taxon>
        <taxon>Salamandridae</taxon>
        <taxon>Pleurodelinae</taxon>
        <taxon>Pleurodeles</taxon>
    </lineage>
</organism>
<keyword evidence="2" id="KW-1185">Reference proteome</keyword>
<dbReference type="EMBL" id="JANPWB010000014">
    <property type="protein sequence ID" value="KAJ1100752.1"/>
    <property type="molecule type" value="Genomic_DNA"/>
</dbReference>
<sequence>FVILDDGWIVNNDFHYYFNTQELPMEKAREFCRNNFGDLVVIDGDSERRFLWRYIAKKFRINSFYIGLLLGLDKK</sequence>
<dbReference type="Proteomes" id="UP001066276">
    <property type="component" value="Chromosome 10"/>
</dbReference>
<dbReference type="CDD" id="cd00037">
    <property type="entry name" value="CLECT"/>
    <property type="match status" value="1"/>
</dbReference>
<dbReference type="AlphaFoldDB" id="A0AAV7MB57"/>
<accession>A0AAV7MB57</accession>
<comment type="caution">
    <text evidence="1">The sequence shown here is derived from an EMBL/GenBank/DDBJ whole genome shotgun (WGS) entry which is preliminary data.</text>
</comment>
<reference evidence="1" key="1">
    <citation type="journal article" date="2022" name="bioRxiv">
        <title>Sequencing and chromosome-scale assembly of the giantPleurodeles waltlgenome.</title>
        <authorList>
            <person name="Brown T."/>
            <person name="Elewa A."/>
            <person name="Iarovenko S."/>
            <person name="Subramanian E."/>
            <person name="Araus A.J."/>
            <person name="Petzold A."/>
            <person name="Susuki M."/>
            <person name="Suzuki K.-i.T."/>
            <person name="Hayashi T."/>
            <person name="Toyoda A."/>
            <person name="Oliveira C."/>
            <person name="Osipova E."/>
            <person name="Leigh N.D."/>
            <person name="Simon A."/>
            <person name="Yun M.H."/>
        </authorList>
    </citation>
    <scope>NUCLEOTIDE SEQUENCE</scope>
    <source>
        <strain evidence="1">20211129_DDA</strain>
        <tissue evidence="1">Liver</tissue>
    </source>
</reference>
<feature type="non-terminal residue" evidence="1">
    <location>
        <position position="75"/>
    </location>
</feature>
<dbReference type="SUPFAM" id="SSF56436">
    <property type="entry name" value="C-type lectin-like"/>
    <property type="match status" value="1"/>
</dbReference>
<feature type="non-terminal residue" evidence="1">
    <location>
        <position position="1"/>
    </location>
</feature>
<proteinExistence type="predicted"/>
<gene>
    <name evidence="1" type="ORF">NDU88_005832</name>
</gene>
<evidence type="ECO:0000313" key="2">
    <source>
        <dbReference type="Proteomes" id="UP001066276"/>
    </source>
</evidence>
<evidence type="ECO:0008006" key="3">
    <source>
        <dbReference type="Google" id="ProtNLM"/>
    </source>
</evidence>
<dbReference type="Gene3D" id="3.10.100.10">
    <property type="entry name" value="Mannose-Binding Protein A, subunit A"/>
    <property type="match status" value="1"/>
</dbReference>
<protein>
    <recommendedName>
        <fullName evidence="3">C-type lectin domain-containing protein</fullName>
    </recommendedName>
</protein>